<dbReference type="InterPro" id="IPR027417">
    <property type="entry name" value="P-loop_NTPase"/>
</dbReference>
<evidence type="ECO:0000256" key="3">
    <source>
        <dbReference type="ARBA" id="ARBA00023134"/>
    </source>
</evidence>
<keyword evidence="2 4" id="KW-0067">ATP-binding</keyword>
<dbReference type="Pfam" id="PF22740">
    <property type="entry name" value="PapZ_C"/>
    <property type="match status" value="1"/>
</dbReference>
<protein>
    <submittedName>
        <fullName evidence="7">RNase adaptor protein RapZ</fullName>
    </submittedName>
</protein>
<comment type="caution">
    <text evidence="7">The sequence shown here is derived from an EMBL/GenBank/DDBJ whole genome shotgun (WGS) entry which is preliminary data.</text>
</comment>
<dbReference type="HAMAP" id="MF_00636">
    <property type="entry name" value="RapZ_like"/>
    <property type="match status" value="1"/>
</dbReference>
<evidence type="ECO:0000313" key="7">
    <source>
        <dbReference type="EMBL" id="RIY40001.1"/>
    </source>
</evidence>
<feature type="binding site" evidence="4">
    <location>
        <begin position="90"/>
        <end position="93"/>
    </location>
    <ligand>
        <name>GTP</name>
        <dbReference type="ChEBI" id="CHEBI:37565"/>
    </ligand>
</feature>
<dbReference type="InterPro" id="IPR005337">
    <property type="entry name" value="RapZ-like"/>
</dbReference>
<keyword evidence="3 4" id="KW-0342">GTP-binding</keyword>
<dbReference type="Pfam" id="PF03668">
    <property type="entry name" value="RapZ-like_N"/>
    <property type="match status" value="1"/>
</dbReference>
<dbReference type="NCBIfam" id="NF003828">
    <property type="entry name" value="PRK05416.1"/>
    <property type="match status" value="1"/>
</dbReference>
<dbReference type="PANTHER" id="PTHR30448:SF0">
    <property type="entry name" value="RNASE ADAPTER PROTEIN RAPZ"/>
    <property type="match status" value="1"/>
</dbReference>
<dbReference type="GO" id="GO:0005524">
    <property type="term" value="F:ATP binding"/>
    <property type="evidence" value="ECO:0007669"/>
    <property type="project" value="UniProtKB-UniRule"/>
</dbReference>
<dbReference type="PIRSF" id="PIRSF005052">
    <property type="entry name" value="P-loopkin"/>
    <property type="match status" value="1"/>
</dbReference>
<feature type="domain" description="RapZ C-terminal" evidence="6">
    <location>
        <begin position="202"/>
        <end position="319"/>
    </location>
</feature>
<feature type="binding site" evidence="4">
    <location>
        <begin position="42"/>
        <end position="49"/>
    </location>
    <ligand>
        <name>ATP</name>
        <dbReference type="ChEBI" id="CHEBI:30616"/>
    </ligand>
</feature>
<dbReference type="OrthoDB" id="9784461at2"/>
<keyword evidence="1 4" id="KW-0547">Nucleotide-binding</keyword>
<sequence>MGNHSWTISCLLLWRTLSWWWHYRQNSKLRSELHMDLIVISGRSGAGKSVVLSVLEDQGYYCIDNIPVKLLDQVVDALNNTTQKVAISLDIRNLKTFTSAADIEQELQVLRQKYRTSIVFLDCDPNVIISRYADTRRTHPLMSADGLSLEESIEREYGLLAVIRECADLQLDTTNLNVHKLASRINDFLQLSEINNEHQGFKLLFNSFGFKKGPPPSSNFVFDVRHLPNPYWDKKLAVLTGNDKPVQEFFLQHPEPQLELERIITYLDGWLHMVDKTTSRRFCIVSIGCTGGQHRSVYIAEQLAQHYARLGYRTQAHHYSLGVTNNYQA</sequence>
<dbReference type="EMBL" id="NRJG01000020">
    <property type="protein sequence ID" value="RIY40001.1"/>
    <property type="molecule type" value="Genomic_DNA"/>
</dbReference>
<dbReference type="InterPro" id="IPR053930">
    <property type="entry name" value="RapZ-like_N"/>
</dbReference>
<reference evidence="7 8" key="1">
    <citation type="submission" date="2017-08" db="EMBL/GenBank/DDBJ databases">
        <title>Reclassification of Bisgaard taxon 37 and 44.</title>
        <authorList>
            <person name="Christensen H."/>
        </authorList>
    </citation>
    <scope>NUCLEOTIDE SEQUENCE [LARGE SCALE GENOMIC DNA]</scope>
    <source>
        <strain evidence="7 8">111</strain>
    </source>
</reference>
<proteinExistence type="inferred from homology"/>
<evidence type="ECO:0000259" key="6">
    <source>
        <dbReference type="Pfam" id="PF22740"/>
    </source>
</evidence>
<evidence type="ECO:0000256" key="4">
    <source>
        <dbReference type="HAMAP-Rule" id="MF_00636"/>
    </source>
</evidence>
<evidence type="ECO:0000256" key="2">
    <source>
        <dbReference type="ARBA" id="ARBA00022840"/>
    </source>
</evidence>
<dbReference type="SUPFAM" id="SSF52540">
    <property type="entry name" value="P-loop containing nucleoside triphosphate hydrolases"/>
    <property type="match status" value="1"/>
</dbReference>
<evidence type="ECO:0000259" key="5">
    <source>
        <dbReference type="Pfam" id="PF03668"/>
    </source>
</evidence>
<keyword evidence="8" id="KW-1185">Reference proteome</keyword>
<dbReference type="GO" id="GO:0005525">
    <property type="term" value="F:GTP binding"/>
    <property type="evidence" value="ECO:0007669"/>
    <property type="project" value="UniProtKB-UniRule"/>
</dbReference>
<accession>A0A3A1YR65</accession>
<evidence type="ECO:0000313" key="8">
    <source>
        <dbReference type="Proteomes" id="UP000265916"/>
    </source>
</evidence>
<feature type="domain" description="RapZ-like N-terminal" evidence="5">
    <location>
        <begin position="35"/>
        <end position="190"/>
    </location>
</feature>
<dbReference type="Gene3D" id="3.40.50.300">
    <property type="entry name" value="P-loop containing nucleotide triphosphate hydrolases"/>
    <property type="match status" value="1"/>
</dbReference>
<dbReference type="InterPro" id="IPR053931">
    <property type="entry name" value="RapZ_C"/>
</dbReference>
<dbReference type="PANTHER" id="PTHR30448">
    <property type="entry name" value="RNASE ADAPTER PROTEIN RAPZ"/>
    <property type="match status" value="1"/>
</dbReference>
<name>A0A3A1YR65_9GAMM</name>
<dbReference type="AlphaFoldDB" id="A0A3A1YR65"/>
<organism evidence="7 8">
    <name type="scientific">Psittacicella hinzii</name>
    <dbReference type="NCBI Taxonomy" id="2028575"/>
    <lineage>
        <taxon>Bacteria</taxon>
        <taxon>Pseudomonadati</taxon>
        <taxon>Pseudomonadota</taxon>
        <taxon>Gammaproteobacteria</taxon>
        <taxon>Pasteurellales</taxon>
        <taxon>Psittacicellaceae</taxon>
        <taxon>Psittacicella</taxon>
    </lineage>
</organism>
<gene>
    <name evidence="7" type="ORF">CKF58_01160</name>
</gene>
<dbReference type="Proteomes" id="UP000265916">
    <property type="component" value="Unassembled WGS sequence"/>
</dbReference>
<evidence type="ECO:0000256" key="1">
    <source>
        <dbReference type="ARBA" id="ARBA00022741"/>
    </source>
</evidence>